<evidence type="ECO:0000313" key="5">
    <source>
        <dbReference type="EMBL" id="TQM78523.1"/>
    </source>
</evidence>
<keyword evidence="3" id="KW-0804">Transcription</keyword>
<dbReference type="AlphaFoldDB" id="A0A543J6S2"/>
<keyword evidence="6" id="KW-1185">Reference proteome</keyword>
<dbReference type="Gene3D" id="1.10.260.40">
    <property type="entry name" value="lambda repressor-like DNA-binding domains"/>
    <property type="match status" value="1"/>
</dbReference>
<dbReference type="GO" id="GO:0000976">
    <property type="term" value="F:transcription cis-regulatory region binding"/>
    <property type="evidence" value="ECO:0007669"/>
    <property type="project" value="TreeGrafter"/>
</dbReference>
<dbReference type="PROSITE" id="PS00356">
    <property type="entry name" value="HTH_LACI_1"/>
    <property type="match status" value="1"/>
</dbReference>
<dbReference type="SUPFAM" id="SSF53822">
    <property type="entry name" value="Periplasmic binding protein-like I"/>
    <property type="match status" value="1"/>
</dbReference>
<dbReference type="InterPro" id="IPR028082">
    <property type="entry name" value="Peripla_BP_I"/>
</dbReference>
<dbReference type="Proteomes" id="UP000316628">
    <property type="component" value="Unassembled WGS sequence"/>
</dbReference>
<feature type="domain" description="HTH lacI-type" evidence="4">
    <location>
        <begin position="12"/>
        <end position="67"/>
    </location>
</feature>
<dbReference type="CDD" id="cd01392">
    <property type="entry name" value="HTH_LacI"/>
    <property type="match status" value="1"/>
</dbReference>
<keyword evidence="2" id="KW-0238">DNA-binding</keyword>
<comment type="caution">
    <text evidence="5">The sequence shown here is derived from an EMBL/GenBank/DDBJ whole genome shotgun (WGS) entry which is preliminary data.</text>
</comment>
<dbReference type="Pfam" id="PF13377">
    <property type="entry name" value="Peripla_BP_3"/>
    <property type="match status" value="1"/>
</dbReference>
<evidence type="ECO:0000256" key="1">
    <source>
        <dbReference type="ARBA" id="ARBA00023015"/>
    </source>
</evidence>
<dbReference type="InterPro" id="IPR010982">
    <property type="entry name" value="Lambda_DNA-bd_dom_sf"/>
</dbReference>
<name>A0A543J6S2_9PSEU</name>
<sequence>MPAGADRERRRVGIVDVAAAAGVSRQTVSNVLNGREEYYSTATYEKVTSAMRALGYRPNRAAQTLRSRRTAQIGYHIFGEQLDQAQGFTLRFLQSLVRAAAEVDHQVLVFTHRRDDPLGVFKDLVARHAVDAIVLSESTVDDDRARFLADSGIPFACFGRLAPDLPQHWVDVDNTAGMSAVVDALVADGHLRFAYLAADGDQYWKLDRLDGVVRRLAHHGVRLPKSAMFRGSDQGVRRRARQLLTGKNPPSAIVTGSDAVAAAVVGVAHSLGLGVGSDVAVTGFDGGAVGLVTEPTLTSARIPVDRVSRTLVARCLRQVEHGRDDEPGLVLPTELVRGGSA</sequence>
<dbReference type="OrthoDB" id="252678at2"/>
<evidence type="ECO:0000313" key="6">
    <source>
        <dbReference type="Proteomes" id="UP000316628"/>
    </source>
</evidence>
<dbReference type="Pfam" id="PF00356">
    <property type="entry name" value="LacI"/>
    <property type="match status" value="1"/>
</dbReference>
<dbReference type="PROSITE" id="PS50932">
    <property type="entry name" value="HTH_LACI_2"/>
    <property type="match status" value="1"/>
</dbReference>
<reference evidence="5 6" key="1">
    <citation type="submission" date="2019-06" db="EMBL/GenBank/DDBJ databases">
        <title>Sequencing the genomes of 1000 actinobacteria strains.</title>
        <authorList>
            <person name="Klenk H.-P."/>
        </authorList>
    </citation>
    <scope>NUCLEOTIDE SEQUENCE [LARGE SCALE GENOMIC DNA]</scope>
    <source>
        <strain evidence="5 6">DSM 45456</strain>
    </source>
</reference>
<dbReference type="InterPro" id="IPR000843">
    <property type="entry name" value="HTH_LacI"/>
</dbReference>
<dbReference type="PANTHER" id="PTHR30146">
    <property type="entry name" value="LACI-RELATED TRANSCRIPTIONAL REPRESSOR"/>
    <property type="match status" value="1"/>
</dbReference>
<evidence type="ECO:0000256" key="3">
    <source>
        <dbReference type="ARBA" id="ARBA00023163"/>
    </source>
</evidence>
<dbReference type="Gene3D" id="3.40.50.2300">
    <property type="match status" value="2"/>
</dbReference>
<accession>A0A543J6S2</accession>
<protein>
    <submittedName>
        <fullName evidence="5">LacI family transcriptional regulator</fullName>
    </submittedName>
</protein>
<dbReference type="SMART" id="SM00354">
    <property type="entry name" value="HTH_LACI"/>
    <property type="match status" value="1"/>
</dbReference>
<dbReference type="SUPFAM" id="SSF47413">
    <property type="entry name" value="lambda repressor-like DNA-binding domains"/>
    <property type="match status" value="1"/>
</dbReference>
<evidence type="ECO:0000256" key="2">
    <source>
        <dbReference type="ARBA" id="ARBA00023125"/>
    </source>
</evidence>
<dbReference type="GO" id="GO:0003700">
    <property type="term" value="F:DNA-binding transcription factor activity"/>
    <property type="evidence" value="ECO:0007669"/>
    <property type="project" value="TreeGrafter"/>
</dbReference>
<dbReference type="EMBL" id="VFPP01000001">
    <property type="protein sequence ID" value="TQM78523.1"/>
    <property type="molecule type" value="Genomic_DNA"/>
</dbReference>
<gene>
    <name evidence="5" type="ORF">FHX81_0793</name>
</gene>
<dbReference type="PANTHER" id="PTHR30146:SF109">
    <property type="entry name" value="HTH-TYPE TRANSCRIPTIONAL REGULATOR GALS"/>
    <property type="match status" value="1"/>
</dbReference>
<dbReference type="InterPro" id="IPR046335">
    <property type="entry name" value="LacI/GalR-like_sensor"/>
</dbReference>
<dbReference type="RefSeq" id="WP_141975253.1">
    <property type="nucleotide sequence ID" value="NZ_VFPP01000001.1"/>
</dbReference>
<proteinExistence type="predicted"/>
<evidence type="ECO:0000259" key="4">
    <source>
        <dbReference type="PROSITE" id="PS50932"/>
    </source>
</evidence>
<keyword evidence="1" id="KW-0805">Transcription regulation</keyword>
<organism evidence="5 6">
    <name type="scientific">Saccharothrix saharensis</name>
    <dbReference type="NCBI Taxonomy" id="571190"/>
    <lineage>
        <taxon>Bacteria</taxon>
        <taxon>Bacillati</taxon>
        <taxon>Actinomycetota</taxon>
        <taxon>Actinomycetes</taxon>
        <taxon>Pseudonocardiales</taxon>
        <taxon>Pseudonocardiaceae</taxon>
        <taxon>Saccharothrix</taxon>
    </lineage>
</organism>